<dbReference type="GO" id="GO:0031072">
    <property type="term" value="F:heat shock protein binding"/>
    <property type="evidence" value="ECO:0007669"/>
    <property type="project" value="InterPro"/>
</dbReference>
<dbReference type="EMBL" id="AMFJ01000649">
    <property type="protein sequence ID" value="EKE26880.1"/>
    <property type="molecule type" value="Genomic_DNA"/>
</dbReference>
<keyword evidence="2" id="KW-0677">Repeat</keyword>
<evidence type="ECO:0000313" key="8">
    <source>
        <dbReference type="EMBL" id="EKE26880.1"/>
    </source>
</evidence>
<evidence type="ECO:0000256" key="2">
    <source>
        <dbReference type="ARBA" id="ARBA00022737"/>
    </source>
</evidence>
<dbReference type="InterPro" id="IPR036410">
    <property type="entry name" value="HSP_DnaJ_Cys-rich_dom_sf"/>
</dbReference>
<keyword evidence="3 5" id="KW-0863">Zinc-finger</keyword>
<dbReference type="PROSITE" id="PS00636">
    <property type="entry name" value="DNAJ_1"/>
    <property type="match status" value="1"/>
</dbReference>
<comment type="caution">
    <text evidence="8">The sequence shown here is derived from an EMBL/GenBank/DDBJ whole genome shotgun (WGS) entry which is preliminary data.</text>
</comment>
<proteinExistence type="predicted"/>
<dbReference type="Pfam" id="PF00226">
    <property type="entry name" value="DnaJ"/>
    <property type="match status" value="1"/>
</dbReference>
<dbReference type="PROSITE" id="PS50076">
    <property type="entry name" value="DNAJ_2"/>
    <property type="match status" value="1"/>
</dbReference>
<dbReference type="InterPro" id="IPR002939">
    <property type="entry name" value="DnaJ_C"/>
</dbReference>
<dbReference type="GO" id="GO:0051082">
    <property type="term" value="F:unfolded protein binding"/>
    <property type="evidence" value="ECO:0007669"/>
    <property type="project" value="InterPro"/>
</dbReference>
<dbReference type="GO" id="GO:0008270">
    <property type="term" value="F:zinc ion binding"/>
    <property type="evidence" value="ECO:0007669"/>
    <property type="project" value="UniProtKB-KW"/>
</dbReference>
<evidence type="ECO:0000256" key="3">
    <source>
        <dbReference type="ARBA" id="ARBA00022771"/>
    </source>
</evidence>
<dbReference type="SUPFAM" id="SSF46565">
    <property type="entry name" value="Chaperone J-domain"/>
    <property type="match status" value="1"/>
</dbReference>
<sequence>MADNYYDILGISKDASSDEIKKAYRKKAMESHPDRHGWDKEKEAQFKKVNEAYSTLSDSQKKAHYDRFWTTEWMWWFWWQGFWGQWFDMNFDISDIFESFFGGGGFAGWQTKRKKNESWEDVEVELKLDFSEAILWTKKKISYDKIIICSECHWNWAKKWHEPKTCNVCNWGWYVKKRTQSFFGVVEQTVVCSHCNWTWEIIDQKCEKCHWNKRIISKVEKEIEVPAGIDDGMSLKLKWEWSEWINWKNWDLYVTFKVSSKMEWLKRDWINLYFDLIIDPVEAVLWSKRKIKFPILWDRVIEIKTWTQSWETLKFKWDWVKDVSRDAKWDLFIKIEIKTPTHLSKKERELYEQIAKEKWIDFPDSKWIFWKIFN</sequence>
<dbReference type="GO" id="GO:0042026">
    <property type="term" value="P:protein refolding"/>
    <property type="evidence" value="ECO:0007669"/>
    <property type="project" value="TreeGrafter"/>
</dbReference>
<feature type="domain" description="CR-type" evidence="7">
    <location>
        <begin position="136"/>
        <end position="218"/>
    </location>
</feature>
<dbReference type="CDD" id="cd06257">
    <property type="entry name" value="DnaJ"/>
    <property type="match status" value="1"/>
</dbReference>
<evidence type="ECO:0000256" key="1">
    <source>
        <dbReference type="ARBA" id="ARBA00022723"/>
    </source>
</evidence>
<evidence type="ECO:0000259" key="7">
    <source>
        <dbReference type="PROSITE" id="PS51188"/>
    </source>
</evidence>
<feature type="domain" description="J" evidence="6">
    <location>
        <begin position="4"/>
        <end position="69"/>
    </location>
</feature>
<feature type="zinc finger region" description="CR-type" evidence="5">
    <location>
        <begin position="136"/>
        <end position="218"/>
    </location>
</feature>
<protein>
    <recommendedName>
        <fullName evidence="9">Chaperone protein DnaJ</fullName>
    </recommendedName>
</protein>
<keyword evidence="4 5" id="KW-0862">Zinc</keyword>
<dbReference type="Pfam" id="PF01556">
    <property type="entry name" value="DnaJ_C"/>
    <property type="match status" value="1"/>
</dbReference>
<accession>K2GU53</accession>
<dbReference type="SMART" id="SM00271">
    <property type="entry name" value="DnaJ"/>
    <property type="match status" value="1"/>
</dbReference>
<dbReference type="SUPFAM" id="SSF57938">
    <property type="entry name" value="DnaJ/Hsp40 cysteine-rich domain"/>
    <property type="match status" value="1"/>
</dbReference>
<evidence type="ECO:0000256" key="5">
    <source>
        <dbReference type="PROSITE-ProRule" id="PRU00546"/>
    </source>
</evidence>
<dbReference type="PRINTS" id="PR00625">
    <property type="entry name" value="JDOMAIN"/>
</dbReference>
<dbReference type="InterPro" id="IPR036869">
    <property type="entry name" value="J_dom_sf"/>
</dbReference>
<dbReference type="Gene3D" id="2.60.260.20">
    <property type="entry name" value="Urease metallochaperone UreE, N-terminal domain"/>
    <property type="match status" value="2"/>
</dbReference>
<dbReference type="GO" id="GO:0005737">
    <property type="term" value="C:cytoplasm"/>
    <property type="evidence" value="ECO:0007669"/>
    <property type="project" value="TreeGrafter"/>
</dbReference>
<evidence type="ECO:0008006" key="9">
    <source>
        <dbReference type="Google" id="ProtNLM"/>
    </source>
</evidence>
<dbReference type="AlphaFoldDB" id="K2GU53"/>
<name>K2GU53_9BACT</name>
<organism evidence="8">
    <name type="scientific">uncultured bacterium</name>
    <name type="common">gcode 4</name>
    <dbReference type="NCBI Taxonomy" id="1234023"/>
    <lineage>
        <taxon>Bacteria</taxon>
        <taxon>environmental samples</taxon>
    </lineage>
</organism>
<evidence type="ECO:0000259" key="6">
    <source>
        <dbReference type="PROSITE" id="PS50076"/>
    </source>
</evidence>
<dbReference type="PANTHER" id="PTHR43096">
    <property type="entry name" value="DNAJ HOMOLOG 1, MITOCHONDRIAL-RELATED"/>
    <property type="match status" value="1"/>
</dbReference>
<gene>
    <name evidence="8" type="ORF">ACD_4C00133G0008</name>
</gene>
<dbReference type="Gene3D" id="2.10.230.10">
    <property type="entry name" value="Heat shock protein DnaJ, cysteine-rich domain"/>
    <property type="match status" value="1"/>
</dbReference>
<reference evidence="8" key="1">
    <citation type="journal article" date="2012" name="Science">
        <title>Fermentation, hydrogen, and sulfur metabolism in multiple uncultivated bacterial phyla.</title>
        <authorList>
            <person name="Wrighton K.C."/>
            <person name="Thomas B.C."/>
            <person name="Sharon I."/>
            <person name="Miller C.S."/>
            <person name="Castelle C.J."/>
            <person name="VerBerkmoes N.C."/>
            <person name="Wilkins M.J."/>
            <person name="Hettich R.L."/>
            <person name="Lipton M.S."/>
            <person name="Williams K.H."/>
            <person name="Long P.E."/>
            <person name="Banfield J.F."/>
        </authorList>
    </citation>
    <scope>NUCLEOTIDE SEQUENCE [LARGE SCALE GENOMIC DNA]</scope>
</reference>
<dbReference type="InterPro" id="IPR018253">
    <property type="entry name" value="DnaJ_domain_CS"/>
</dbReference>
<evidence type="ECO:0000256" key="4">
    <source>
        <dbReference type="ARBA" id="ARBA00022833"/>
    </source>
</evidence>
<dbReference type="InterPro" id="IPR001623">
    <property type="entry name" value="DnaJ_domain"/>
</dbReference>
<dbReference type="PANTHER" id="PTHR43096:SF10">
    <property type="entry name" value="CHAPERONE PROTEIN DNAJ A6, CHLOROPLASTIC"/>
    <property type="match status" value="1"/>
</dbReference>
<dbReference type="PROSITE" id="PS51188">
    <property type="entry name" value="ZF_CR"/>
    <property type="match status" value="1"/>
</dbReference>
<dbReference type="InterPro" id="IPR001305">
    <property type="entry name" value="HSP_DnaJ_Cys-rich_dom"/>
</dbReference>
<keyword evidence="1 5" id="KW-0479">Metal-binding</keyword>
<dbReference type="Gene3D" id="1.10.287.110">
    <property type="entry name" value="DnaJ domain"/>
    <property type="match status" value="1"/>
</dbReference>